<dbReference type="Proteomes" id="UP001174936">
    <property type="component" value="Unassembled WGS sequence"/>
</dbReference>
<comment type="cofactor">
    <cofactor evidence="1">
        <name>FAD</name>
        <dbReference type="ChEBI" id="CHEBI:57692"/>
    </cofactor>
</comment>
<dbReference type="EMBL" id="JAULSV010000002">
    <property type="protein sequence ID" value="KAK0652692.1"/>
    <property type="molecule type" value="Genomic_DNA"/>
</dbReference>
<dbReference type="PANTHER" id="PTHR47178:SF3">
    <property type="entry name" value="FAD-BINDING DOMAIN-CONTAINING PROTEIN"/>
    <property type="match status" value="1"/>
</dbReference>
<dbReference type="SUPFAM" id="SSF51905">
    <property type="entry name" value="FAD/NAD(P)-binding domain"/>
    <property type="match status" value="1"/>
</dbReference>
<reference evidence="7" key="1">
    <citation type="submission" date="2023-06" db="EMBL/GenBank/DDBJ databases">
        <title>Genome-scale phylogeny and comparative genomics of the fungal order Sordariales.</title>
        <authorList>
            <consortium name="Lawrence Berkeley National Laboratory"/>
            <person name="Hensen N."/>
            <person name="Bonometti L."/>
            <person name="Westerberg I."/>
            <person name="Brannstrom I.O."/>
            <person name="Guillou S."/>
            <person name="Cros-Aarteil S."/>
            <person name="Calhoun S."/>
            <person name="Haridas S."/>
            <person name="Kuo A."/>
            <person name="Mondo S."/>
            <person name="Pangilinan J."/>
            <person name="Riley R."/>
            <person name="Labutti K."/>
            <person name="Andreopoulos B."/>
            <person name="Lipzen A."/>
            <person name="Chen C."/>
            <person name="Yanf M."/>
            <person name="Daum C."/>
            <person name="Ng V."/>
            <person name="Clum A."/>
            <person name="Steindorff A."/>
            <person name="Ohm R."/>
            <person name="Martin F."/>
            <person name="Silar P."/>
            <person name="Natvig D."/>
            <person name="Lalanne C."/>
            <person name="Gautier V."/>
            <person name="Ament-Velasquez S.L."/>
            <person name="Kruys A."/>
            <person name="Hutchinson M.I."/>
            <person name="Powell A.J."/>
            <person name="Barry K."/>
            <person name="Miller A.N."/>
            <person name="Grigoriev I.V."/>
            <person name="Debuchy R."/>
            <person name="Gladieux P."/>
            <person name="Thoren M.H."/>
            <person name="Johannesson H."/>
        </authorList>
    </citation>
    <scope>NUCLEOTIDE SEQUENCE</scope>
    <source>
        <strain evidence="7">SMH2532-1</strain>
    </source>
</reference>
<dbReference type="PANTHER" id="PTHR47178">
    <property type="entry name" value="MONOOXYGENASE, FAD-BINDING"/>
    <property type="match status" value="1"/>
</dbReference>
<evidence type="ECO:0000313" key="7">
    <source>
        <dbReference type="EMBL" id="KAK0652692.1"/>
    </source>
</evidence>
<name>A0AA39YJF5_9PEZI</name>
<keyword evidence="2" id="KW-0285">Flavoprotein</keyword>
<organism evidence="7 8">
    <name type="scientific">Cercophora newfieldiana</name>
    <dbReference type="NCBI Taxonomy" id="92897"/>
    <lineage>
        <taxon>Eukaryota</taxon>
        <taxon>Fungi</taxon>
        <taxon>Dikarya</taxon>
        <taxon>Ascomycota</taxon>
        <taxon>Pezizomycotina</taxon>
        <taxon>Sordariomycetes</taxon>
        <taxon>Sordariomycetidae</taxon>
        <taxon>Sordariales</taxon>
        <taxon>Lasiosphaeriaceae</taxon>
        <taxon>Cercophora</taxon>
    </lineage>
</organism>
<feature type="domain" description="FAD-binding" evidence="6">
    <location>
        <begin position="117"/>
        <end position="373"/>
    </location>
</feature>
<keyword evidence="8" id="KW-1185">Reference proteome</keyword>
<protein>
    <submittedName>
        <fullName evidence="7">Monooxygenase</fullName>
    </submittedName>
</protein>
<dbReference type="GO" id="GO:0071949">
    <property type="term" value="F:FAD binding"/>
    <property type="evidence" value="ECO:0007669"/>
    <property type="project" value="InterPro"/>
</dbReference>
<dbReference type="Pfam" id="PF01494">
    <property type="entry name" value="FAD_binding_3"/>
    <property type="match status" value="1"/>
</dbReference>
<evidence type="ECO:0000256" key="5">
    <source>
        <dbReference type="ARBA" id="ARBA00023033"/>
    </source>
</evidence>
<dbReference type="GO" id="GO:0004497">
    <property type="term" value="F:monooxygenase activity"/>
    <property type="evidence" value="ECO:0007669"/>
    <property type="project" value="UniProtKB-KW"/>
</dbReference>
<evidence type="ECO:0000256" key="3">
    <source>
        <dbReference type="ARBA" id="ARBA00022827"/>
    </source>
</evidence>
<dbReference type="InterPro" id="IPR036188">
    <property type="entry name" value="FAD/NAD-bd_sf"/>
</dbReference>
<dbReference type="InterPro" id="IPR002938">
    <property type="entry name" value="FAD-bd"/>
</dbReference>
<evidence type="ECO:0000256" key="1">
    <source>
        <dbReference type="ARBA" id="ARBA00001974"/>
    </source>
</evidence>
<proteinExistence type="predicted"/>
<evidence type="ECO:0000313" key="8">
    <source>
        <dbReference type="Proteomes" id="UP001174936"/>
    </source>
</evidence>
<evidence type="ECO:0000256" key="2">
    <source>
        <dbReference type="ARBA" id="ARBA00022630"/>
    </source>
</evidence>
<keyword evidence="4" id="KW-0560">Oxidoreductase</keyword>
<dbReference type="Gene3D" id="3.50.50.60">
    <property type="entry name" value="FAD/NAD(P)-binding domain"/>
    <property type="match status" value="1"/>
</dbReference>
<dbReference type="AlphaFoldDB" id="A0AA39YJF5"/>
<keyword evidence="5 7" id="KW-0503">Monooxygenase</keyword>
<dbReference type="PRINTS" id="PR00420">
    <property type="entry name" value="RNGMNOXGNASE"/>
</dbReference>
<gene>
    <name evidence="7" type="ORF">B0T16DRAFT_323155</name>
</gene>
<accession>A0AA39YJF5</accession>
<dbReference type="Pfam" id="PF13450">
    <property type="entry name" value="NAD_binding_8"/>
    <property type="match status" value="1"/>
</dbReference>
<keyword evidence="3" id="KW-0274">FAD</keyword>
<evidence type="ECO:0000259" key="6">
    <source>
        <dbReference type="Pfam" id="PF01494"/>
    </source>
</evidence>
<comment type="caution">
    <text evidence="7">The sequence shown here is derived from an EMBL/GenBank/DDBJ whole genome shotgun (WGS) entry which is preliminary data.</text>
</comment>
<sequence length="402" mass="43450">MCSHVAIVGAGLTGLLTAHGLKKAGFNVTVYDAETSLNARPRDWTIVLHWALPTFKKLLPPHILDNLPQAICNPNLDFTPEVECLPAINGKTGGPLFTSPMPGSRRVSRQRLRKVLAEGIDVQWGKKLVGLQPDANPDGPVVLSFEDGTSAAADYVLGTDGPGSKVRDLLFGGTEAGKVKPSGFLIATLIMKHGDKEKVEAVVKAHPVATVLMGSNSVGGIGVMYVDDPEDKSTWTTFWVKIWRRGVFPDPPAHYGKDALAYLKDTTTDLVEPFQSQLDWTPLDGDAVCFIDEMKTWEPAGTLESHAGRVVLAGDAAHPMLVYRGQGFQHAILDADNYVDALVKLRGVAGAGREEVFAKYNEEMVERGAKAVVQSLKEAELSMDLESVSKMLMVRQGHGKST</sequence>
<evidence type="ECO:0000256" key="4">
    <source>
        <dbReference type="ARBA" id="ARBA00023002"/>
    </source>
</evidence>